<evidence type="ECO:0000256" key="3">
    <source>
        <dbReference type="ARBA" id="ARBA00022960"/>
    </source>
</evidence>
<dbReference type="InterPro" id="IPR055342">
    <property type="entry name" value="MreC_beta-barrel_core"/>
</dbReference>
<dbReference type="GO" id="GO:0008360">
    <property type="term" value="P:regulation of cell shape"/>
    <property type="evidence" value="ECO:0007669"/>
    <property type="project" value="UniProtKB-KW"/>
</dbReference>
<dbReference type="RefSeq" id="WP_014888721.1">
    <property type="nucleotide sequence ID" value="NC_018420.1"/>
</dbReference>
<dbReference type="KEGG" id="sehc:A35E_00108"/>
<dbReference type="Proteomes" id="UP000003937">
    <property type="component" value="Chromosome"/>
</dbReference>
<organism evidence="6 7">
    <name type="scientific">secondary endosymbiont of Heteropsylla cubana</name>
    <dbReference type="NCBI Taxonomy" id="134287"/>
    <lineage>
        <taxon>Bacteria</taxon>
        <taxon>Pseudomonadati</taxon>
        <taxon>Pseudomonadota</taxon>
        <taxon>Gammaproteobacteria</taxon>
        <taxon>Enterobacterales</taxon>
        <taxon>Enterobacteriaceae</taxon>
        <taxon>aphid secondary symbionts</taxon>
    </lineage>
</organism>
<dbReference type="HOGENOM" id="CLU_042663_2_0_6"/>
<keyword evidence="7" id="KW-1185">Reference proteome</keyword>
<comment type="similarity">
    <text evidence="1 4">Belongs to the MreC family.</text>
</comment>
<dbReference type="InterPro" id="IPR007221">
    <property type="entry name" value="MreC"/>
</dbReference>
<dbReference type="Gene3D" id="2.40.10.350">
    <property type="entry name" value="Rod shape-determining protein MreC, domain 2"/>
    <property type="match status" value="1"/>
</dbReference>
<protein>
    <recommendedName>
        <fullName evidence="2 4">Cell shape-determining protein MreC</fullName>
    </recommendedName>
    <alternativeName>
        <fullName evidence="4">Cell shape protein MreC</fullName>
    </alternativeName>
</protein>
<reference evidence="6 7" key="1">
    <citation type="journal article" date="2012" name="Mol. Biol. Evol.">
        <title>Genome reduction and co-evolution between the primary and secondary bacterial symbionts of psyllids.</title>
        <authorList>
            <person name="Sloan D.B."/>
            <person name="Moran N.A."/>
        </authorList>
    </citation>
    <scope>NUCLEOTIDE SEQUENCE [LARGE SCALE GENOMIC DNA]</scope>
    <source>
        <strain evidence="6">Hcub_S</strain>
    </source>
</reference>
<dbReference type="AlphaFoldDB" id="J3Z548"/>
<sequence length="311" mass="35265" precursor="true">MKPMFLRPPSLQLRFFLAVMVAITTIIADSHLEVFITLRSYMDTAISPFYFLSNTPRQIFNHLSKIIIPPFRLVLENEALRQELLIKNSDQLLFGQYKKENARLRQLLNSPLKTNEKKIVAQVISITNHPHKEQIVIDKGVDNGVYIGQPVISDKGVIGQVISTSKFTSRVLLICDHSHALPIQVLRNNIRVIVSGNSCRDNLQLERLPINTDIRIGDLLVTSGLGGRFPEGYPVAVVSSVNIDSQRAYMLVRARPTADLRRLHYLLLLWDDKMCDKTHESSDVVNRVANKRLMQIISHLLVSNMTNHTTA</sequence>
<dbReference type="GO" id="GO:0005886">
    <property type="term" value="C:plasma membrane"/>
    <property type="evidence" value="ECO:0007669"/>
    <property type="project" value="TreeGrafter"/>
</dbReference>
<name>J3Z548_9ENTR</name>
<evidence type="ECO:0000313" key="6">
    <source>
        <dbReference type="EMBL" id="AFP85424.1"/>
    </source>
</evidence>
<gene>
    <name evidence="6" type="ORF">A35E_00108</name>
</gene>
<dbReference type="FunFam" id="2.40.10.340:FF:000001">
    <property type="entry name" value="Cell shape-determining protein MreC"/>
    <property type="match status" value="1"/>
</dbReference>
<dbReference type="NCBIfam" id="TIGR00219">
    <property type="entry name" value="mreC"/>
    <property type="match status" value="1"/>
</dbReference>
<evidence type="ECO:0000256" key="4">
    <source>
        <dbReference type="PIRNR" id="PIRNR038471"/>
    </source>
</evidence>
<accession>J3Z548</accession>
<dbReference type="PIRSF" id="PIRSF038471">
    <property type="entry name" value="MreC"/>
    <property type="match status" value="1"/>
</dbReference>
<keyword evidence="3 4" id="KW-0133">Cell shape</keyword>
<dbReference type="InterPro" id="IPR042177">
    <property type="entry name" value="Cell/Rod_1"/>
</dbReference>
<dbReference type="Pfam" id="PF04085">
    <property type="entry name" value="MreC"/>
    <property type="match status" value="1"/>
</dbReference>
<dbReference type="InterPro" id="IPR042175">
    <property type="entry name" value="Cell/Rod_MreC_2"/>
</dbReference>
<feature type="domain" description="Rod shape-determining protein MreC beta-barrel core" evidence="5">
    <location>
        <begin position="123"/>
        <end position="270"/>
    </location>
</feature>
<evidence type="ECO:0000256" key="2">
    <source>
        <dbReference type="ARBA" id="ARBA00013855"/>
    </source>
</evidence>
<dbReference type="PANTHER" id="PTHR34138">
    <property type="entry name" value="CELL SHAPE-DETERMINING PROTEIN MREC"/>
    <property type="match status" value="1"/>
</dbReference>
<dbReference type="PATRIC" id="fig|134287.3.peg.99"/>
<dbReference type="OrthoDB" id="9808025at2"/>
<dbReference type="PANTHER" id="PTHR34138:SF1">
    <property type="entry name" value="CELL SHAPE-DETERMINING PROTEIN MREC"/>
    <property type="match status" value="1"/>
</dbReference>
<comment type="function">
    <text evidence="4">Involved in formation and maintenance of cell shape.</text>
</comment>
<evidence type="ECO:0000259" key="5">
    <source>
        <dbReference type="Pfam" id="PF04085"/>
    </source>
</evidence>
<dbReference type="STRING" id="134287.A35E_00108"/>
<proteinExistence type="inferred from homology"/>
<dbReference type="Gene3D" id="2.40.10.340">
    <property type="entry name" value="Rod shape-determining protein MreC, domain 1"/>
    <property type="match status" value="1"/>
</dbReference>
<evidence type="ECO:0000256" key="1">
    <source>
        <dbReference type="ARBA" id="ARBA00009369"/>
    </source>
</evidence>
<evidence type="ECO:0000313" key="7">
    <source>
        <dbReference type="Proteomes" id="UP000003937"/>
    </source>
</evidence>
<dbReference type="EMBL" id="CP003547">
    <property type="protein sequence ID" value="AFP85424.1"/>
    <property type="molecule type" value="Genomic_DNA"/>
</dbReference>